<organism evidence="1 2">
    <name type="scientific">Proteiniclasticum ruminis</name>
    <dbReference type="NCBI Taxonomy" id="398199"/>
    <lineage>
        <taxon>Bacteria</taxon>
        <taxon>Bacillati</taxon>
        <taxon>Bacillota</taxon>
        <taxon>Clostridia</taxon>
        <taxon>Eubacteriales</taxon>
        <taxon>Clostridiaceae</taxon>
        <taxon>Proteiniclasticum</taxon>
    </lineage>
</organism>
<keyword evidence="2" id="KW-1185">Reference proteome</keyword>
<dbReference type="Proteomes" id="UP000181899">
    <property type="component" value="Unassembled WGS sequence"/>
</dbReference>
<evidence type="ECO:0000313" key="2">
    <source>
        <dbReference type="Proteomes" id="UP000181899"/>
    </source>
</evidence>
<protein>
    <submittedName>
        <fullName evidence="1">Uncharacterized protein</fullName>
    </submittedName>
</protein>
<evidence type="ECO:0000313" key="1">
    <source>
        <dbReference type="EMBL" id="SFO07579.1"/>
    </source>
</evidence>
<dbReference type="AlphaFoldDB" id="A0A1I5E7P3"/>
<proteinExistence type="predicted"/>
<dbReference type="EMBL" id="FOVK01000014">
    <property type="protein sequence ID" value="SFO07579.1"/>
    <property type="molecule type" value="Genomic_DNA"/>
</dbReference>
<gene>
    <name evidence="1" type="ORF">SAMN04488695_11442</name>
</gene>
<accession>A0A1I5E7P3</accession>
<name>A0A1I5E7P3_9CLOT</name>
<reference evidence="1 2" key="1">
    <citation type="submission" date="2016-10" db="EMBL/GenBank/DDBJ databases">
        <authorList>
            <person name="de Groot N.N."/>
        </authorList>
    </citation>
    <scope>NUCLEOTIDE SEQUENCE [LARGE SCALE GENOMIC DNA]</scope>
    <source>
        <strain evidence="1 2">ML2</strain>
    </source>
</reference>
<sequence length="32" mass="3765">MEAQDYSNKNEPDIGIHVRLIFYKYFSSSPSK</sequence>